<proteinExistence type="inferred from homology"/>
<dbReference type="PANTHER" id="PTHR10353:SF36">
    <property type="entry name" value="LP05116P"/>
    <property type="match status" value="1"/>
</dbReference>
<dbReference type="EMBL" id="JTDY01009833">
    <property type="protein sequence ID" value="KOB62558.1"/>
    <property type="molecule type" value="Genomic_DNA"/>
</dbReference>
<dbReference type="InterPro" id="IPR033132">
    <property type="entry name" value="GH_1_N_CS"/>
</dbReference>
<comment type="similarity">
    <text evidence="1 4">Belongs to the glycosyl hydrolase 1 family.</text>
</comment>
<dbReference type="PANTHER" id="PTHR10353">
    <property type="entry name" value="GLYCOSYL HYDROLASE"/>
    <property type="match status" value="1"/>
</dbReference>
<feature type="non-terminal residue" evidence="5">
    <location>
        <position position="153"/>
    </location>
</feature>
<evidence type="ECO:0000256" key="1">
    <source>
        <dbReference type="ARBA" id="ARBA00010838"/>
    </source>
</evidence>
<evidence type="ECO:0000256" key="3">
    <source>
        <dbReference type="ARBA" id="ARBA00023295"/>
    </source>
</evidence>
<dbReference type="InterPro" id="IPR017853">
    <property type="entry name" value="GH"/>
</dbReference>
<dbReference type="InterPro" id="IPR001360">
    <property type="entry name" value="Glyco_hydro_1"/>
</dbReference>
<comment type="caution">
    <text evidence="5">The sequence shown here is derived from an EMBL/GenBank/DDBJ whole genome shotgun (WGS) entry which is preliminary data.</text>
</comment>
<keyword evidence="3" id="KW-0326">Glycosidase</keyword>
<accession>A0A0L7KGV6</accession>
<dbReference type="Proteomes" id="UP000037510">
    <property type="component" value="Unassembled WGS sequence"/>
</dbReference>
<keyword evidence="6" id="KW-1185">Reference proteome</keyword>
<evidence type="ECO:0000256" key="2">
    <source>
        <dbReference type="ARBA" id="ARBA00022801"/>
    </source>
</evidence>
<organism evidence="5 6">
    <name type="scientific">Operophtera brumata</name>
    <name type="common">Winter moth</name>
    <name type="synonym">Phalaena brumata</name>
    <dbReference type="NCBI Taxonomy" id="104452"/>
    <lineage>
        <taxon>Eukaryota</taxon>
        <taxon>Metazoa</taxon>
        <taxon>Ecdysozoa</taxon>
        <taxon>Arthropoda</taxon>
        <taxon>Hexapoda</taxon>
        <taxon>Insecta</taxon>
        <taxon>Pterygota</taxon>
        <taxon>Neoptera</taxon>
        <taxon>Endopterygota</taxon>
        <taxon>Lepidoptera</taxon>
        <taxon>Glossata</taxon>
        <taxon>Ditrysia</taxon>
        <taxon>Geometroidea</taxon>
        <taxon>Geometridae</taxon>
        <taxon>Larentiinae</taxon>
        <taxon>Operophtera</taxon>
    </lineage>
</organism>
<dbReference type="AlphaFoldDB" id="A0A0L7KGV6"/>
<dbReference type="Pfam" id="PF00232">
    <property type="entry name" value="Glyco_hydro_1"/>
    <property type="match status" value="3"/>
</dbReference>
<dbReference type="GO" id="GO:0008422">
    <property type="term" value="F:beta-glucosidase activity"/>
    <property type="evidence" value="ECO:0007669"/>
    <property type="project" value="TreeGrafter"/>
</dbReference>
<sequence length="153" mass="17071">AAVSVACAAEDLSFPPGFRFGVASAAYQVEGAWNVSDKSENIWDKLTHDKPESISDGTNADVACDSYHQWKRDIEMIEEVGAHFYSEDGAKYYSDLIDGLLEKGIEPVVTLYHWDLPQSLQDLDALLEKGIEPVITLYHWDLPQSLQDLGRNP</sequence>
<keyword evidence="2" id="KW-0378">Hydrolase</keyword>
<evidence type="ECO:0000313" key="6">
    <source>
        <dbReference type="Proteomes" id="UP000037510"/>
    </source>
</evidence>
<dbReference type="Gene3D" id="3.20.20.80">
    <property type="entry name" value="Glycosidases"/>
    <property type="match status" value="2"/>
</dbReference>
<evidence type="ECO:0000313" key="5">
    <source>
        <dbReference type="EMBL" id="KOB62558.1"/>
    </source>
</evidence>
<dbReference type="STRING" id="104452.A0A0L7KGV6"/>
<feature type="non-terminal residue" evidence="5">
    <location>
        <position position="1"/>
    </location>
</feature>
<name>A0A0L7KGV6_OPEBR</name>
<reference evidence="5 6" key="1">
    <citation type="journal article" date="2015" name="Genome Biol. Evol.">
        <title>The genome of winter moth (Operophtera brumata) provides a genomic perspective on sexual dimorphism and phenology.</title>
        <authorList>
            <person name="Derks M.F."/>
            <person name="Smit S."/>
            <person name="Salis L."/>
            <person name="Schijlen E."/>
            <person name="Bossers A."/>
            <person name="Mateman C."/>
            <person name="Pijl A.S."/>
            <person name="de Ridder D."/>
            <person name="Groenen M.A."/>
            <person name="Visser M.E."/>
            <person name="Megens H.J."/>
        </authorList>
    </citation>
    <scope>NUCLEOTIDE SEQUENCE [LARGE SCALE GENOMIC DNA]</scope>
    <source>
        <strain evidence="5">WM2013NL</strain>
        <tissue evidence="5">Head and thorax</tissue>
    </source>
</reference>
<dbReference type="GO" id="GO:0005975">
    <property type="term" value="P:carbohydrate metabolic process"/>
    <property type="evidence" value="ECO:0007669"/>
    <property type="project" value="InterPro"/>
</dbReference>
<dbReference type="PROSITE" id="PS00653">
    <property type="entry name" value="GLYCOSYL_HYDROL_F1_2"/>
    <property type="match status" value="1"/>
</dbReference>
<evidence type="ECO:0000256" key="4">
    <source>
        <dbReference type="RuleBase" id="RU003690"/>
    </source>
</evidence>
<protein>
    <submittedName>
        <fullName evidence="5">Glucosidase</fullName>
    </submittedName>
</protein>
<dbReference type="SUPFAM" id="SSF51445">
    <property type="entry name" value="(Trans)glycosidases"/>
    <property type="match status" value="2"/>
</dbReference>
<gene>
    <name evidence="5" type="ORF">OBRU01_25063</name>
</gene>